<dbReference type="Gene3D" id="2.60.40.150">
    <property type="entry name" value="C2 domain"/>
    <property type="match status" value="1"/>
</dbReference>
<feature type="domain" description="C2" evidence="2">
    <location>
        <begin position="3"/>
        <end position="149"/>
    </location>
</feature>
<feature type="compositionally biased region" description="Polar residues" evidence="1">
    <location>
        <begin position="269"/>
        <end position="279"/>
    </location>
</feature>
<dbReference type="EMBL" id="GL376599">
    <property type="status" value="NOT_ANNOTATED_CDS"/>
    <property type="molecule type" value="Genomic_DNA"/>
</dbReference>
<organism evidence="3 4">
    <name type="scientific">Globisporangium ultimum (strain ATCC 200006 / CBS 805.95 / DAOM BR144)</name>
    <name type="common">Pythium ultimum</name>
    <dbReference type="NCBI Taxonomy" id="431595"/>
    <lineage>
        <taxon>Eukaryota</taxon>
        <taxon>Sar</taxon>
        <taxon>Stramenopiles</taxon>
        <taxon>Oomycota</taxon>
        <taxon>Peronosporomycetes</taxon>
        <taxon>Pythiales</taxon>
        <taxon>Pythiaceae</taxon>
        <taxon>Globisporangium</taxon>
    </lineage>
</organism>
<dbReference type="AlphaFoldDB" id="K3WVD1"/>
<dbReference type="VEuPathDB" id="FungiDB:PYU1_G008911"/>
<reference evidence="4" key="2">
    <citation type="submission" date="2010-04" db="EMBL/GenBank/DDBJ databases">
        <authorList>
            <person name="Buell R."/>
            <person name="Hamilton J."/>
            <person name="Hostetler J."/>
        </authorList>
    </citation>
    <scope>NUCLEOTIDE SEQUENCE [LARGE SCALE GENOMIC DNA]</scope>
    <source>
        <strain evidence="4">DAOM:BR144</strain>
    </source>
</reference>
<dbReference type="InParanoid" id="K3WVD1"/>
<dbReference type="Pfam" id="PF00168">
    <property type="entry name" value="C2"/>
    <property type="match status" value="1"/>
</dbReference>
<keyword evidence="4" id="KW-1185">Reference proteome</keyword>
<evidence type="ECO:0000256" key="1">
    <source>
        <dbReference type="SAM" id="MobiDB-lite"/>
    </source>
</evidence>
<dbReference type="InterPro" id="IPR000008">
    <property type="entry name" value="C2_dom"/>
</dbReference>
<evidence type="ECO:0000313" key="3">
    <source>
        <dbReference type="EnsemblProtists" id="PYU1_T008929"/>
    </source>
</evidence>
<accession>K3WVD1</accession>
<dbReference type="SUPFAM" id="SSF49562">
    <property type="entry name" value="C2 domain (Calcium/lipid-binding domain, CaLB)"/>
    <property type="match status" value="1"/>
</dbReference>
<feature type="compositionally biased region" description="Low complexity" evidence="1">
    <location>
        <begin position="374"/>
        <end position="389"/>
    </location>
</feature>
<sequence length="524" mass="58119">MAPHSHPSTTFDADTKYRLFLRVHSARDLQHKSAQGAYCKLYVGDSAMLDGSQKKLLKKASSESNNNDDAHGHDDAVESVRVFRTHTKVADAGHETHWDETFEVSILDPTTEIMSVRIKSQHRFYCPVIGTFAVYLRHLRVGEQADQWFPLHRGKKEAGKIRLHLLLTPEAAGGRAKKKRNSSDLSADIKVALAANHEADKAIERLVQKQLKDEEERRLRKQRGEDVNVNQQNAAGALGKQLDVVSITKVKEPSAPGTGQEARFFGASESPNNQTSSDQYARLKQVDAIAPVPKEGRRNGDALGLGREGSRFAQPTSPSHGPSPTAFNARSTVPAEAERDSKRNENFARLKELDTTPVASEQQTSAYAKVLLGSGRGSSRNSLPSTPSSAARPTALYSIPSFGIDDLHRSKRHSSSSTDSDSLAEYERRIDRKLRKVRKETEKLRKIRKQLKKYIPDLASSDSESESSTSSSGDEKRRSSASRHAMKDKQTRYSSDKSDVHAAVPVTKAVKPQQSKRSDERFYV</sequence>
<proteinExistence type="predicted"/>
<dbReference type="InterPro" id="IPR035892">
    <property type="entry name" value="C2_domain_sf"/>
</dbReference>
<dbReference type="PROSITE" id="PS50004">
    <property type="entry name" value="C2"/>
    <property type="match status" value="1"/>
</dbReference>
<dbReference type="HOGENOM" id="CLU_463452_0_0_1"/>
<feature type="region of interest" description="Disordered" evidence="1">
    <location>
        <begin position="406"/>
        <end position="524"/>
    </location>
</feature>
<evidence type="ECO:0000259" key="2">
    <source>
        <dbReference type="PROSITE" id="PS50004"/>
    </source>
</evidence>
<protein>
    <recommendedName>
        <fullName evidence="2">C2 domain-containing protein</fullName>
    </recommendedName>
</protein>
<feature type="compositionally biased region" description="Basic and acidic residues" evidence="1">
    <location>
        <begin position="336"/>
        <end position="354"/>
    </location>
</feature>
<dbReference type="Proteomes" id="UP000019132">
    <property type="component" value="Unassembled WGS sequence"/>
</dbReference>
<dbReference type="SMART" id="SM00239">
    <property type="entry name" value="C2"/>
    <property type="match status" value="1"/>
</dbReference>
<feature type="compositionally biased region" description="Polar residues" evidence="1">
    <location>
        <begin position="313"/>
        <end position="331"/>
    </location>
</feature>
<name>K3WVD1_GLOUD</name>
<evidence type="ECO:0000313" key="4">
    <source>
        <dbReference type="Proteomes" id="UP000019132"/>
    </source>
</evidence>
<dbReference type="eggNOG" id="ENOG502S0A0">
    <property type="taxonomic scope" value="Eukaryota"/>
</dbReference>
<reference evidence="3" key="3">
    <citation type="submission" date="2015-02" db="UniProtKB">
        <authorList>
            <consortium name="EnsemblProtists"/>
        </authorList>
    </citation>
    <scope>IDENTIFICATION</scope>
    <source>
        <strain evidence="3">DAOM BR144</strain>
    </source>
</reference>
<feature type="region of interest" description="Disordered" evidence="1">
    <location>
        <begin position="250"/>
        <end position="362"/>
    </location>
</feature>
<reference evidence="4" key="1">
    <citation type="journal article" date="2010" name="Genome Biol.">
        <title>Genome sequence of the necrotrophic plant pathogen Pythium ultimum reveals original pathogenicity mechanisms and effector repertoire.</title>
        <authorList>
            <person name="Levesque C.A."/>
            <person name="Brouwer H."/>
            <person name="Cano L."/>
            <person name="Hamilton J.P."/>
            <person name="Holt C."/>
            <person name="Huitema E."/>
            <person name="Raffaele S."/>
            <person name="Robideau G.P."/>
            <person name="Thines M."/>
            <person name="Win J."/>
            <person name="Zerillo M.M."/>
            <person name="Beakes G.W."/>
            <person name="Boore J.L."/>
            <person name="Busam D."/>
            <person name="Dumas B."/>
            <person name="Ferriera S."/>
            <person name="Fuerstenberg S.I."/>
            <person name="Gachon C.M."/>
            <person name="Gaulin E."/>
            <person name="Govers F."/>
            <person name="Grenville-Briggs L."/>
            <person name="Horner N."/>
            <person name="Hostetler J."/>
            <person name="Jiang R.H."/>
            <person name="Johnson J."/>
            <person name="Krajaejun T."/>
            <person name="Lin H."/>
            <person name="Meijer H.J."/>
            <person name="Moore B."/>
            <person name="Morris P."/>
            <person name="Phuntmart V."/>
            <person name="Puiu D."/>
            <person name="Shetty J."/>
            <person name="Stajich J.E."/>
            <person name="Tripathy S."/>
            <person name="Wawra S."/>
            <person name="van West P."/>
            <person name="Whitty B.R."/>
            <person name="Coutinho P.M."/>
            <person name="Henrissat B."/>
            <person name="Martin F."/>
            <person name="Thomas P.D."/>
            <person name="Tyler B.M."/>
            <person name="De Vries R.P."/>
            <person name="Kamoun S."/>
            <person name="Yandell M."/>
            <person name="Tisserat N."/>
            <person name="Buell C.R."/>
        </authorList>
    </citation>
    <scope>NUCLEOTIDE SEQUENCE</scope>
    <source>
        <strain evidence="4">DAOM:BR144</strain>
    </source>
</reference>
<feature type="region of interest" description="Disordered" evidence="1">
    <location>
        <begin position="374"/>
        <end position="394"/>
    </location>
</feature>
<feature type="compositionally biased region" description="Basic and acidic residues" evidence="1">
    <location>
        <begin position="485"/>
        <end position="500"/>
    </location>
</feature>
<feature type="compositionally biased region" description="Low complexity" evidence="1">
    <location>
        <begin position="459"/>
        <end position="472"/>
    </location>
</feature>
<dbReference type="EnsemblProtists" id="PYU1_T008929">
    <property type="protein sequence ID" value="PYU1_T008929"/>
    <property type="gene ID" value="PYU1_G008911"/>
</dbReference>
<dbReference type="CDD" id="cd00030">
    <property type="entry name" value="C2"/>
    <property type="match status" value="1"/>
</dbReference>